<accession>A0A7W2EEG8</accession>
<comment type="caution">
    <text evidence="1">The sequence shown here is derived from an EMBL/GenBank/DDBJ whole genome shotgun (WGS) entry which is preliminary data.</text>
</comment>
<gene>
    <name evidence="1" type="ORF">H3H36_02790</name>
</gene>
<dbReference type="Proteomes" id="UP000566711">
    <property type="component" value="Unassembled WGS sequence"/>
</dbReference>
<name>A0A7W2EEG8_9BURK</name>
<sequence>MKKKPFILAAIAAAVASLAVWGFIEGRKELALEAERERPVQVPSRVVAQPDGTALVFDADTQKRADIAVAPVKAVTRSGEVEALAAVLSAQELIDLRSAFITARVQADRAQAAAQASRREYERIKALHSDDYNASTKALEAAQAQQLAEEAAVRGADEIVAALERGIRQKWGGVLAAAVLSNASSFQRLTDGREVLLRVAALAGTALVKAPPEARVTGSDGGFRVATLVSSSPMADPRIQGPTFFYTAPPDGLLAGTTVTAYLPSGAERTGGLIPADAVVLWQGKAWYYVQGAPDRFLRRELTGAMPVDQGWFVAGLPALQVVVRGAQTLLSEELRSQIEVGEESK</sequence>
<dbReference type="RefSeq" id="WP_182213720.1">
    <property type="nucleotide sequence ID" value="NZ_JACEZS010000001.1"/>
</dbReference>
<proteinExistence type="predicted"/>
<protein>
    <submittedName>
        <fullName evidence="1">Multidrug transporter</fullName>
    </submittedName>
</protein>
<reference evidence="1 2" key="1">
    <citation type="submission" date="2020-07" db="EMBL/GenBank/DDBJ databases">
        <title>Novel species isolated from subtropical streams in China.</title>
        <authorList>
            <person name="Lu H."/>
        </authorList>
    </citation>
    <scope>NUCLEOTIDE SEQUENCE [LARGE SCALE GENOMIC DNA]</scope>
    <source>
        <strain evidence="1 2">FT3S</strain>
    </source>
</reference>
<evidence type="ECO:0000313" key="2">
    <source>
        <dbReference type="Proteomes" id="UP000566711"/>
    </source>
</evidence>
<evidence type="ECO:0000313" key="1">
    <source>
        <dbReference type="EMBL" id="MBA5604287.1"/>
    </source>
</evidence>
<organism evidence="1 2">
    <name type="scientific">Rugamonas fusca</name>
    <dbReference type="NCBI Taxonomy" id="2758568"/>
    <lineage>
        <taxon>Bacteria</taxon>
        <taxon>Pseudomonadati</taxon>
        <taxon>Pseudomonadota</taxon>
        <taxon>Betaproteobacteria</taxon>
        <taxon>Burkholderiales</taxon>
        <taxon>Oxalobacteraceae</taxon>
        <taxon>Telluria group</taxon>
        <taxon>Rugamonas</taxon>
    </lineage>
</organism>
<dbReference type="AlphaFoldDB" id="A0A7W2EEG8"/>
<dbReference type="EMBL" id="JACEZS010000001">
    <property type="protein sequence ID" value="MBA5604287.1"/>
    <property type="molecule type" value="Genomic_DNA"/>
</dbReference>
<keyword evidence="2" id="KW-1185">Reference proteome</keyword>